<feature type="compositionally biased region" description="Pro residues" evidence="1">
    <location>
        <begin position="158"/>
        <end position="169"/>
    </location>
</feature>
<dbReference type="SUPFAM" id="SSF103473">
    <property type="entry name" value="MFS general substrate transporter"/>
    <property type="match status" value="1"/>
</dbReference>
<keyword evidence="2" id="KW-0472">Membrane</keyword>
<dbReference type="InterPro" id="IPR036259">
    <property type="entry name" value="MFS_trans_sf"/>
</dbReference>
<reference evidence="4" key="1">
    <citation type="journal article" date="2019" name="Int. J. Syst. Evol. Microbiol.">
        <title>The Global Catalogue of Microorganisms (GCM) 10K type strain sequencing project: providing services to taxonomists for standard genome sequencing and annotation.</title>
        <authorList>
            <consortium name="The Broad Institute Genomics Platform"/>
            <consortium name="The Broad Institute Genome Sequencing Center for Infectious Disease"/>
            <person name="Wu L."/>
            <person name="Ma J."/>
        </authorList>
    </citation>
    <scope>NUCLEOTIDE SEQUENCE [LARGE SCALE GENOMIC DNA]</scope>
    <source>
        <strain evidence="4">JCM 13929</strain>
    </source>
</reference>
<protein>
    <recommendedName>
        <fullName evidence="5">MFS transporter</fullName>
    </recommendedName>
</protein>
<dbReference type="EMBL" id="BAAAMU010000024">
    <property type="protein sequence ID" value="GAA1636644.1"/>
    <property type="molecule type" value="Genomic_DNA"/>
</dbReference>
<comment type="caution">
    <text evidence="3">The sequence shown here is derived from an EMBL/GenBank/DDBJ whole genome shotgun (WGS) entry which is preliminary data.</text>
</comment>
<evidence type="ECO:0000313" key="3">
    <source>
        <dbReference type="EMBL" id="GAA1636644.1"/>
    </source>
</evidence>
<proteinExistence type="predicted"/>
<evidence type="ECO:0000256" key="1">
    <source>
        <dbReference type="SAM" id="MobiDB-lite"/>
    </source>
</evidence>
<organism evidence="3 4">
    <name type="scientific">Nonomuraea maheshkhaliensis</name>
    <dbReference type="NCBI Taxonomy" id="419590"/>
    <lineage>
        <taxon>Bacteria</taxon>
        <taxon>Bacillati</taxon>
        <taxon>Actinomycetota</taxon>
        <taxon>Actinomycetes</taxon>
        <taxon>Streptosporangiales</taxon>
        <taxon>Streptosporangiaceae</taxon>
        <taxon>Nonomuraea</taxon>
    </lineage>
</organism>
<feature type="transmembrane region" description="Helical" evidence="2">
    <location>
        <begin position="108"/>
        <end position="128"/>
    </location>
</feature>
<evidence type="ECO:0000313" key="4">
    <source>
        <dbReference type="Proteomes" id="UP001500064"/>
    </source>
</evidence>
<keyword evidence="2" id="KW-1133">Transmembrane helix</keyword>
<feature type="transmembrane region" description="Helical" evidence="2">
    <location>
        <begin position="52"/>
        <end position="72"/>
    </location>
</feature>
<feature type="region of interest" description="Disordered" evidence="1">
    <location>
        <begin position="131"/>
        <end position="169"/>
    </location>
</feature>
<keyword evidence="2" id="KW-0812">Transmembrane</keyword>
<evidence type="ECO:0000256" key="2">
    <source>
        <dbReference type="SAM" id="Phobius"/>
    </source>
</evidence>
<dbReference type="Proteomes" id="UP001500064">
    <property type="component" value="Unassembled WGS sequence"/>
</dbReference>
<accession>A0ABP4R589</accession>
<keyword evidence="4" id="KW-1185">Reference proteome</keyword>
<feature type="transmembrane region" description="Helical" evidence="2">
    <location>
        <begin position="84"/>
        <end position="102"/>
    </location>
</feature>
<evidence type="ECO:0008006" key="5">
    <source>
        <dbReference type="Google" id="ProtNLM"/>
    </source>
</evidence>
<name>A0ABP4R589_9ACTN</name>
<gene>
    <name evidence="3" type="ORF">GCM10009733_037200</name>
</gene>
<feature type="transmembrane region" description="Helical" evidence="2">
    <location>
        <begin position="25"/>
        <end position="46"/>
    </location>
</feature>
<sequence length="169" mass="16593">MENAIKDWRGRSYYPGPVPADRARMFGLALAAMAAIAPLQYGYAALLARDAGGLTLLAVWIACQAAGALPALHLVRRGRLSVRACLAAGAGGSGLGLAIAALTTPGPAALIGYALLGGLGGGVVSGVCGRDRDEAGRPPGVPAAAGWSTGSAARSSPPGIPSARPPGSA</sequence>